<reference evidence="3 4" key="1">
    <citation type="journal article" date="2015" name="Proc. Natl. Acad. Sci. U.S.A.">
        <title>Expanded metabolic versatility of ubiquitous nitrite-oxidizing bacteria from the genus Nitrospira.</title>
        <authorList>
            <person name="Koch H."/>
            <person name="Lucker S."/>
            <person name="Albertsen M."/>
            <person name="Kitzinger K."/>
            <person name="Herbold C."/>
            <person name="Spieck E."/>
            <person name="Nielsen P.H."/>
            <person name="Wagner M."/>
            <person name="Daims H."/>
        </authorList>
    </citation>
    <scope>NUCLEOTIDE SEQUENCE [LARGE SCALE GENOMIC DNA]</scope>
    <source>
        <strain evidence="3 4">NSP M-1</strain>
    </source>
</reference>
<accession>A0A0K2GEL7</accession>
<evidence type="ECO:0000313" key="4">
    <source>
        <dbReference type="Proteomes" id="UP000069205"/>
    </source>
</evidence>
<feature type="domain" description="UspA" evidence="2">
    <location>
        <begin position="230"/>
        <end position="282"/>
    </location>
</feature>
<dbReference type="EMBL" id="CP011801">
    <property type="protein sequence ID" value="ALA59396.1"/>
    <property type="molecule type" value="Genomic_DNA"/>
</dbReference>
<dbReference type="STRING" id="42253.NITMOv2_2991"/>
<dbReference type="RefSeq" id="WP_053380414.1">
    <property type="nucleotide sequence ID" value="NZ_CP011801.1"/>
</dbReference>
<dbReference type="SUPFAM" id="SSF52402">
    <property type="entry name" value="Adenine nucleotide alpha hydrolases-like"/>
    <property type="match status" value="2"/>
</dbReference>
<dbReference type="Pfam" id="PF00582">
    <property type="entry name" value="Usp"/>
    <property type="match status" value="2"/>
</dbReference>
<dbReference type="InterPro" id="IPR006015">
    <property type="entry name" value="Universal_stress_UspA"/>
</dbReference>
<dbReference type="InterPro" id="IPR006016">
    <property type="entry name" value="UspA"/>
</dbReference>
<evidence type="ECO:0000259" key="2">
    <source>
        <dbReference type="Pfam" id="PF00582"/>
    </source>
</evidence>
<name>A0A0K2GEL7_NITMO</name>
<evidence type="ECO:0000313" key="3">
    <source>
        <dbReference type="EMBL" id="ALA59396.1"/>
    </source>
</evidence>
<dbReference type="PRINTS" id="PR01438">
    <property type="entry name" value="UNVRSLSTRESS"/>
</dbReference>
<dbReference type="Proteomes" id="UP000069205">
    <property type="component" value="Chromosome"/>
</dbReference>
<keyword evidence="4" id="KW-1185">Reference proteome</keyword>
<dbReference type="AlphaFoldDB" id="A0A0K2GEL7"/>
<dbReference type="PANTHER" id="PTHR46268:SF6">
    <property type="entry name" value="UNIVERSAL STRESS PROTEIN UP12"/>
    <property type="match status" value="1"/>
</dbReference>
<dbReference type="PATRIC" id="fig|42253.5.peg.2954"/>
<proteinExistence type="inferred from homology"/>
<comment type="similarity">
    <text evidence="1">Belongs to the universal stress protein A family.</text>
</comment>
<feature type="domain" description="UspA" evidence="2">
    <location>
        <begin position="13"/>
        <end position="137"/>
    </location>
</feature>
<organism evidence="3 4">
    <name type="scientific">Nitrospira moscoviensis</name>
    <dbReference type="NCBI Taxonomy" id="42253"/>
    <lineage>
        <taxon>Bacteria</taxon>
        <taxon>Pseudomonadati</taxon>
        <taxon>Nitrospirota</taxon>
        <taxon>Nitrospiria</taxon>
        <taxon>Nitrospirales</taxon>
        <taxon>Nitrospiraceae</taxon>
        <taxon>Nitrospira</taxon>
    </lineage>
</organism>
<dbReference type="PANTHER" id="PTHR46268">
    <property type="entry name" value="STRESS RESPONSE PROTEIN NHAX"/>
    <property type="match status" value="1"/>
</dbReference>
<sequence length="296" mass="32386">MATNSDFVEARLRHVVHPTDFSPAALAAFHHALKLSLGLTADLTIMHMDPQRADPDFEDFPRVRATLSRWGLLPKGATKEQLLQLGLGVSKIRAMEGDPVASMVQLLWRKPADLLVVATHAGDQLVGWLKHPMAPALSRKSRTMSLFVPENCSGFIASETGACRLQRVLIPVAHRPLPQAAIEAACAVAYGLGAHDVSFELFHVGSPDDLPQVLTPWRNGWTWSRACSMGVVVDEILTAAHRQAADLIVMATEWRQGLLDALWGSTTERVLRQVPCPLLAVPVHDSLRLVDRHPAA</sequence>
<gene>
    <name evidence="3" type="ORF">NITMOv2_2991</name>
</gene>
<dbReference type="CDD" id="cd00293">
    <property type="entry name" value="USP-like"/>
    <property type="match status" value="1"/>
</dbReference>
<dbReference type="KEGG" id="nmv:NITMOv2_2991"/>
<evidence type="ECO:0000256" key="1">
    <source>
        <dbReference type="ARBA" id="ARBA00008791"/>
    </source>
</evidence>
<protein>
    <submittedName>
        <fullName evidence="3">Putative Universal stress protein</fullName>
    </submittedName>
</protein>
<dbReference type="Gene3D" id="3.40.50.12370">
    <property type="match status" value="2"/>
</dbReference>